<dbReference type="Proteomes" id="UP001501303">
    <property type="component" value="Unassembled WGS sequence"/>
</dbReference>
<protein>
    <submittedName>
        <fullName evidence="3">PH domain-containing protein</fullName>
    </submittedName>
</protein>
<keyword evidence="4" id="KW-1185">Reference proteome</keyword>
<evidence type="ECO:0000259" key="2">
    <source>
        <dbReference type="Pfam" id="PF03703"/>
    </source>
</evidence>
<reference evidence="3 4" key="1">
    <citation type="journal article" date="2019" name="Int. J. Syst. Evol. Microbiol.">
        <title>The Global Catalogue of Microorganisms (GCM) 10K type strain sequencing project: providing services to taxonomists for standard genome sequencing and annotation.</title>
        <authorList>
            <consortium name="The Broad Institute Genomics Platform"/>
            <consortium name="The Broad Institute Genome Sequencing Center for Infectious Disease"/>
            <person name="Wu L."/>
            <person name="Ma J."/>
        </authorList>
    </citation>
    <scope>NUCLEOTIDE SEQUENCE [LARGE SCALE GENOMIC DNA]</scope>
    <source>
        <strain evidence="3 4">JCM 13581</strain>
    </source>
</reference>
<accession>A0ABN2PPE0</accession>
<feature type="transmembrane region" description="Helical" evidence="1">
    <location>
        <begin position="29"/>
        <end position="46"/>
    </location>
</feature>
<name>A0ABN2PPE0_9ACTN</name>
<dbReference type="InterPro" id="IPR005182">
    <property type="entry name" value="YdbS-like_PH"/>
</dbReference>
<dbReference type="Pfam" id="PF03703">
    <property type="entry name" value="bPH_2"/>
    <property type="match status" value="1"/>
</dbReference>
<evidence type="ECO:0000256" key="1">
    <source>
        <dbReference type="SAM" id="Phobius"/>
    </source>
</evidence>
<proteinExistence type="predicted"/>
<dbReference type="RefSeq" id="WP_344263652.1">
    <property type="nucleotide sequence ID" value="NZ_BAAAMJ010000038.1"/>
</dbReference>
<evidence type="ECO:0000313" key="4">
    <source>
        <dbReference type="Proteomes" id="UP001501303"/>
    </source>
</evidence>
<comment type="caution">
    <text evidence="3">The sequence shown here is derived from an EMBL/GenBank/DDBJ whole genome shotgun (WGS) entry which is preliminary data.</text>
</comment>
<dbReference type="PANTHER" id="PTHR37938:SF1">
    <property type="entry name" value="BLL0215 PROTEIN"/>
    <property type="match status" value="1"/>
</dbReference>
<gene>
    <name evidence="3" type="ORF">GCM10009716_36200</name>
</gene>
<feature type="transmembrane region" description="Helical" evidence="1">
    <location>
        <begin position="52"/>
        <end position="73"/>
    </location>
</feature>
<keyword evidence="1" id="KW-0472">Membrane</keyword>
<feature type="domain" description="YdbS-like PH" evidence="2">
    <location>
        <begin position="79"/>
        <end position="152"/>
    </location>
</feature>
<keyword evidence="1" id="KW-0812">Transmembrane</keyword>
<dbReference type="EMBL" id="BAAAMJ010000038">
    <property type="protein sequence ID" value="GAA1924709.1"/>
    <property type="molecule type" value="Genomic_DNA"/>
</dbReference>
<sequence length="170" mass="19150">MPIADRYLADDEELVYYTRQHWTTLVSEFLLLCLIAAAASVVIWFLPTGEEWGATAVWVVLGLAAIAAVWLWLVPMLQWRSTVYVLTTKRLHKRTGFLSKTGRSIPLARVNDVSYSASLWERIMRYGTLHVQSASEQGVMVLKHVPDPEMLKSVIYRQLDQLGSGESAGV</sequence>
<keyword evidence="1" id="KW-1133">Transmembrane helix</keyword>
<organism evidence="3 4">
    <name type="scientific">Streptomyces sodiiphilus</name>
    <dbReference type="NCBI Taxonomy" id="226217"/>
    <lineage>
        <taxon>Bacteria</taxon>
        <taxon>Bacillati</taxon>
        <taxon>Actinomycetota</taxon>
        <taxon>Actinomycetes</taxon>
        <taxon>Kitasatosporales</taxon>
        <taxon>Streptomycetaceae</taxon>
        <taxon>Streptomyces</taxon>
    </lineage>
</organism>
<evidence type="ECO:0000313" key="3">
    <source>
        <dbReference type="EMBL" id="GAA1924709.1"/>
    </source>
</evidence>
<dbReference type="PANTHER" id="PTHR37938">
    <property type="entry name" value="BLL0215 PROTEIN"/>
    <property type="match status" value="1"/>
</dbReference>